<evidence type="ECO:0000313" key="2">
    <source>
        <dbReference type="Proteomes" id="UP000271098"/>
    </source>
</evidence>
<organism evidence="3">
    <name type="scientific">Gongylonema pulchrum</name>
    <dbReference type="NCBI Taxonomy" id="637853"/>
    <lineage>
        <taxon>Eukaryota</taxon>
        <taxon>Metazoa</taxon>
        <taxon>Ecdysozoa</taxon>
        <taxon>Nematoda</taxon>
        <taxon>Chromadorea</taxon>
        <taxon>Rhabditida</taxon>
        <taxon>Spirurina</taxon>
        <taxon>Spiruromorpha</taxon>
        <taxon>Spiruroidea</taxon>
        <taxon>Gongylonematidae</taxon>
        <taxon>Gongylonema</taxon>
    </lineage>
</organism>
<evidence type="ECO:0000313" key="1">
    <source>
        <dbReference type="EMBL" id="VDN36305.1"/>
    </source>
</evidence>
<accession>A0A183EHX2</accession>
<dbReference type="OrthoDB" id="5855789at2759"/>
<name>A0A183EHX2_9BILA</name>
<reference evidence="3" key="1">
    <citation type="submission" date="2016-06" db="UniProtKB">
        <authorList>
            <consortium name="WormBaseParasite"/>
        </authorList>
    </citation>
    <scope>IDENTIFICATION</scope>
</reference>
<dbReference type="EMBL" id="UYRT01090668">
    <property type="protein sequence ID" value="VDN36305.1"/>
    <property type="molecule type" value="Genomic_DNA"/>
</dbReference>
<sequence length="134" mass="14558">MQRASAGSTANPVASRAPTSALSMNIRAASISSSTTAVFTWPVYNVTVEENALGKDVYAISNEPVRMGVPLPTDDSVVKFKIVEGDKQSFKAEAKIVGDFAFLRIRHRNDGTLNRELKVCSCYLQNRSGTVAWC</sequence>
<protein>
    <submittedName>
        <fullName evidence="3">Cadherin domain-containing protein</fullName>
    </submittedName>
</protein>
<dbReference type="AlphaFoldDB" id="A0A183EHX2"/>
<gene>
    <name evidence="1" type="ORF">GPUH_LOCUS20563</name>
</gene>
<reference evidence="1 2" key="2">
    <citation type="submission" date="2018-11" db="EMBL/GenBank/DDBJ databases">
        <authorList>
            <consortium name="Pathogen Informatics"/>
        </authorList>
    </citation>
    <scope>NUCLEOTIDE SEQUENCE [LARGE SCALE GENOMIC DNA]</scope>
</reference>
<keyword evidence="2" id="KW-1185">Reference proteome</keyword>
<evidence type="ECO:0000313" key="3">
    <source>
        <dbReference type="WBParaSite" id="GPUH_0002058801-mRNA-1"/>
    </source>
</evidence>
<dbReference type="Proteomes" id="UP000271098">
    <property type="component" value="Unassembled WGS sequence"/>
</dbReference>
<dbReference type="WBParaSite" id="GPUH_0002058801-mRNA-1">
    <property type="protein sequence ID" value="GPUH_0002058801-mRNA-1"/>
    <property type="gene ID" value="GPUH_0002058801"/>
</dbReference>
<proteinExistence type="predicted"/>